<organism evidence="7 8">
    <name type="scientific">Bacteroides fragilis</name>
    <dbReference type="NCBI Taxonomy" id="817"/>
    <lineage>
        <taxon>Bacteria</taxon>
        <taxon>Pseudomonadati</taxon>
        <taxon>Bacteroidota</taxon>
        <taxon>Bacteroidia</taxon>
        <taxon>Bacteroidales</taxon>
        <taxon>Bacteroidaceae</taxon>
        <taxon>Bacteroides</taxon>
    </lineage>
</organism>
<keyword evidence="5 6" id="KW-0472">Membrane</keyword>
<dbReference type="Pfam" id="PF01943">
    <property type="entry name" value="Polysacc_synt"/>
    <property type="match status" value="1"/>
</dbReference>
<evidence type="ECO:0000313" key="8">
    <source>
        <dbReference type="Proteomes" id="UP000479773"/>
    </source>
</evidence>
<feature type="transmembrane region" description="Helical" evidence="6">
    <location>
        <begin position="211"/>
        <end position="229"/>
    </location>
</feature>
<feature type="transmembrane region" description="Helical" evidence="6">
    <location>
        <begin position="356"/>
        <end position="379"/>
    </location>
</feature>
<evidence type="ECO:0000256" key="4">
    <source>
        <dbReference type="ARBA" id="ARBA00022989"/>
    </source>
</evidence>
<feature type="transmembrane region" description="Helical" evidence="6">
    <location>
        <begin position="293"/>
        <end position="313"/>
    </location>
</feature>
<dbReference type="AlphaFoldDB" id="A0A5M5PTI1"/>
<feature type="transmembrane region" description="Helical" evidence="6">
    <location>
        <begin position="385"/>
        <end position="402"/>
    </location>
</feature>
<gene>
    <name evidence="7" type="ORF">F3B44_00110</name>
</gene>
<evidence type="ECO:0000256" key="6">
    <source>
        <dbReference type="SAM" id="Phobius"/>
    </source>
</evidence>
<evidence type="ECO:0000256" key="3">
    <source>
        <dbReference type="ARBA" id="ARBA00022692"/>
    </source>
</evidence>
<reference evidence="7 8" key="1">
    <citation type="journal article" date="2019" name="Nat. Med.">
        <title>A library of human gut bacterial isolates paired with longitudinal multiomics data enables mechanistic microbiome research.</title>
        <authorList>
            <person name="Poyet M."/>
            <person name="Groussin M."/>
            <person name="Gibbons S.M."/>
            <person name="Avila-Pacheco J."/>
            <person name="Jiang X."/>
            <person name="Kearney S.M."/>
            <person name="Perrotta A.R."/>
            <person name="Berdy B."/>
            <person name="Zhao S."/>
            <person name="Lieberman T.D."/>
            <person name="Swanson P.K."/>
            <person name="Smith M."/>
            <person name="Roesemann S."/>
            <person name="Alexander J.E."/>
            <person name="Rich S.A."/>
            <person name="Livny J."/>
            <person name="Vlamakis H."/>
            <person name="Clish C."/>
            <person name="Bullock K."/>
            <person name="Deik A."/>
            <person name="Scott J."/>
            <person name="Pierce K.A."/>
            <person name="Xavier R.J."/>
            <person name="Alm E.J."/>
        </authorList>
    </citation>
    <scope>NUCLEOTIDE SEQUENCE [LARGE SCALE GENOMIC DNA]</scope>
    <source>
        <strain evidence="7 8">BIOML-A106</strain>
    </source>
</reference>
<sequence>MDNRYKRLGLNSVLVFIGKAGSSLVALLMLPLYTSWLSTDEFGSADLINIYATILVSILSCSIASSIFVIPNKVYKEKCISYYSTGLFFIFFVSVLSILTFYIFWFLSNSSGFIACNGWMIIMLTLSMIYQTYTQQFTRTIDKMRIFSAVGIVQSLSTAILAIVIIPKFGFNGYILSLIISNLLAAIFAFVFSGSYHFIDINSISKKNLCVLLKYGIPLVPNSIMWWLVSGFNRPLMESHLGLAAIGLYAVGMKFPSLITSVSDVFMNAFSISLIEEYGKSNYKDFFNNIFRLVYLIVIGCALFITIFAPNIVRVFASDEYFEAWRIMPVLTLSSVFACAASLVGGVFVARKESKYYLYSSIYGALASIVCTLCFINIWGIMGCAIASCMSFFIMFLARFKYAINDITGFPIRWFLVQTILLILAISVSLLMNNFIYGQGLMYCLILLVLLYTNRDIYKVLLNLKRK</sequence>
<comment type="caution">
    <text evidence="7">The sequence shown here is derived from an EMBL/GenBank/DDBJ whole genome shotgun (WGS) entry which is preliminary data.</text>
</comment>
<dbReference type="Proteomes" id="UP000479773">
    <property type="component" value="Unassembled WGS sequence"/>
</dbReference>
<feature type="transmembrane region" description="Helical" evidence="6">
    <location>
        <begin position="440"/>
        <end position="458"/>
    </location>
</feature>
<dbReference type="PANTHER" id="PTHR30250:SF11">
    <property type="entry name" value="O-ANTIGEN TRANSPORTER-RELATED"/>
    <property type="match status" value="1"/>
</dbReference>
<accession>A0A5M5PTI1</accession>
<keyword evidence="3 6" id="KW-0812">Transmembrane</keyword>
<feature type="transmembrane region" description="Helical" evidence="6">
    <location>
        <begin position="145"/>
        <end position="167"/>
    </location>
</feature>
<dbReference type="InterPro" id="IPR002797">
    <property type="entry name" value="Polysacc_synth"/>
</dbReference>
<keyword evidence="2" id="KW-1003">Cell membrane</keyword>
<feature type="transmembrane region" description="Helical" evidence="6">
    <location>
        <begin position="325"/>
        <end position="349"/>
    </location>
</feature>
<comment type="subcellular location">
    <subcellularLocation>
        <location evidence="1">Cell membrane</location>
        <topology evidence="1">Multi-pass membrane protein</topology>
    </subcellularLocation>
</comment>
<feature type="transmembrane region" description="Helical" evidence="6">
    <location>
        <begin position="12"/>
        <end position="36"/>
    </location>
</feature>
<evidence type="ECO:0000256" key="2">
    <source>
        <dbReference type="ARBA" id="ARBA00022475"/>
    </source>
</evidence>
<dbReference type="EMBL" id="VWEQ01000001">
    <property type="protein sequence ID" value="KAA4756194.1"/>
    <property type="molecule type" value="Genomic_DNA"/>
</dbReference>
<protein>
    <submittedName>
        <fullName evidence="7">Oligosaccharide flippase family protein</fullName>
    </submittedName>
</protein>
<feature type="transmembrane region" description="Helical" evidence="6">
    <location>
        <begin position="111"/>
        <end position="133"/>
    </location>
</feature>
<evidence type="ECO:0000256" key="5">
    <source>
        <dbReference type="ARBA" id="ARBA00023136"/>
    </source>
</evidence>
<dbReference type="GO" id="GO:0005886">
    <property type="term" value="C:plasma membrane"/>
    <property type="evidence" value="ECO:0007669"/>
    <property type="project" value="UniProtKB-SubCell"/>
</dbReference>
<evidence type="ECO:0000313" key="7">
    <source>
        <dbReference type="EMBL" id="KAA4756194.1"/>
    </source>
</evidence>
<dbReference type="InterPro" id="IPR050833">
    <property type="entry name" value="Poly_Biosynth_Transport"/>
</dbReference>
<name>A0A5M5PTI1_BACFG</name>
<feature type="transmembrane region" description="Helical" evidence="6">
    <location>
        <begin position="48"/>
        <end position="70"/>
    </location>
</feature>
<feature type="transmembrane region" description="Helical" evidence="6">
    <location>
        <begin position="414"/>
        <end position="434"/>
    </location>
</feature>
<evidence type="ECO:0000256" key="1">
    <source>
        <dbReference type="ARBA" id="ARBA00004651"/>
    </source>
</evidence>
<feature type="transmembrane region" description="Helical" evidence="6">
    <location>
        <begin position="241"/>
        <end position="272"/>
    </location>
</feature>
<feature type="transmembrane region" description="Helical" evidence="6">
    <location>
        <begin position="173"/>
        <end position="199"/>
    </location>
</feature>
<feature type="transmembrane region" description="Helical" evidence="6">
    <location>
        <begin position="82"/>
        <end position="105"/>
    </location>
</feature>
<dbReference type="PANTHER" id="PTHR30250">
    <property type="entry name" value="PST FAMILY PREDICTED COLANIC ACID TRANSPORTER"/>
    <property type="match status" value="1"/>
</dbReference>
<proteinExistence type="predicted"/>
<keyword evidence="4 6" id="KW-1133">Transmembrane helix</keyword>